<evidence type="ECO:0000313" key="10">
    <source>
        <dbReference type="Proteomes" id="UP000023152"/>
    </source>
</evidence>
<evidence type="ECO:0000256" key="1">
    <source>
        <dbReference type="ARBA" id="ARBA00004141"/>
    </source>
</evidence>
<name>X6MBN3_RETFI</name>
<keyword evidence="3 7" id="KW-0812">Transmembrane</keyword>
<organism evidence="9 10">
    <name type="scientific">Reticulomyxa filosa</name>
    <dbReference type="NCBI Taxonomy" id="46433"/>
    <lineage>
        <taxon>Eukaryota</taxon>
        <taxon>Sar</taxon>
        <taxon>Rhizaria</taxon>
        <taxon>Retaria</taxon>
        <taxon>Foraminifera</taxon>
        <taxon>Monothalamids</taxon>
        <taxon>Reticulomyxidae</taxon>
        <taxon>Reticulomyxa</taxon>
    </lineage>
</organism>
<dbReference type="PANTHER" id="PTHR21355:SF0">
    <property type="entry name" value="G-PROTEIN COUPLED RECEPTOR-ASSOCIATED PROTEIN LMBRD2"/>
    <property type="match status" value="1"/>
</dbReference>
<keyword evidence="10" id="KW-1185">Reference proteome</keyword>
<evidence type="ECO:0000256" key="6">
    <source>
        <dbReference type="SAM" id="MobiDB-lite"/>
    </source>
</evidence>
<feature type="transmembrane region" description="Helical" evidence="7">
    <location>
        <begin position="27"/>
        <end position="51"/>
    </location>
</feature>
<feature type="chain" id="PRO_5004974840" evidence="8">
    <location>
        <begin position="18"/>
        <end position="403"/>
    </location>
</feature>
<dbReference type="EMBL" id="ASPP01022789">
    <property type="protein sequence ID" value="ETO11086.1"/>
    <property type="molecule type" value="Genomic_DNA"/>
</dbReference>
<dbReference type="InterPro" id="IPR051584">
    <property type="entry name" value="GPCR-associated_LMBR1"/>
</dbReference>
<reference evidence="9 10" key="1">
    <citation type="journal article" date="2013" name="Curr. Biol.">
        <title>The Genome of the Foraminiferan Reticulomyxa filosa.</title>
        <authorList>
            <person name="Glockner G."/>
            <person name="Hulsmann N."/>
            <person name="Schleicher M."/>
            <person name="Noegel A.A."/>
            <person name="Eichinger L."/>
            <person name="Gallinger C."/>
            <person name="Pawlowski J."/>
            <person name="Sierra R."/>
            <person name="Euteneuer U."/>
            <person name="Pillet L."/>
            <person name="Moustafa A."/>
            <person name="Platzer M."/>
            <person name="Groth M."/>
            <person name="Szafranski K."/>
            <person name="Schliwa M."/>
        </authorList>
    </citation>
    <scope>NUCLEOTIDE SEQUENCE [LARGE SCALE GENOMIC DNA]</scope>
</reference>
<evidence type="ECO:0000256" key="2">
    <source>
        <dbReference type="ARBA" id="ARBA00010487"/>
    </source>
</evidence>
<evidence type="ECO:0000256" key="8">
    <source>
        <dbReference type="SAM" id="SignalP"/>
    </source>
</evidence>
<dbReference type="Pfam" id="PF04791">
    <property type="entry name" value="LMBR1"/>
    <property type="match status" value="1"/>
</dbReference>
<dbReference type="GO" id="GO:0016020">
    <property type="term" value="C:membrane"/>
    <property type="evidence" value="ECO:0007669"/>
    <property type="project" value="UniProtKB-SubCell"/>
</dbReference>
<feature type="transmembrane region" description="Helical" evidence="7">
    <location>
        <begin position="324"/>
        <end position="352"/>
    </location>
</feature>
<evidence type="ECO:0000256" key="4">
    <source>
        <dbReference type="ARBA" id="ARBA00022989"/>
    </source>
</evidence>
<protein>
    <submittedName>
        <fullName evidence="9">LMBR1 domain-containing protein 2 isoform 1</fullName>
    </submittedName>
</protein>
<gene>
    <name evidence="9" type="ORF">RFI_26286</name>
</gene>
<feature type="region of interest" description="Disordered" evidence="6">
    <location>
        <begin position="189"/>
        <end position="284"/>
    </location>
</feature>
<keyword evidence="8" id="KW-0732">Signal</keyword>
<keyword evidence="4 7" id="KW-1133">Transmembrane helix</keyword>
<dbReference type="OrthoDB" id="203099at2759"/>
<feature type="transmembrane region" description="Helical" evidence="7">
    <location>
        <begin position="364"/>
        <end position="382"/>
    </location>
</feature>
<comment type="caution">
    <text evidence="9">The sequence shown here is derived from an EMBL/GenBank/DDBJ whole genome shotgun (WGS) entry which is preliminary data.</text>
</comment>
<evidence type="ECO:0000256" key="5">
    <source>
        <dbReference type="ARBA" id="ARBA00023136"/>
    </source>
</evidence>
<keyword evidence="5 7" id="KW-0472">Membrane</keyword>
<sequence length="403" mass="47485">MAIGFFYLLFTTHLSAARVIALAQSLGNLWGLSLAILTVGYGLVEIPRLLWYRSNHKKRTQYLMWRLAQLQSEKDEAHDRVDEYVYLFRYFEKKFQHKHTFLQSQIAIVKDTLIHHQLYEKEIVSPDITQTKIKEDIDKGEISEKLLAKIHTELKIWIFELERSESWWYKTAHDVLILELSLKQKQSLKRQSLTNSTSTKKQWKRDTSSSFHRINSSDANGNHSLHKSKDHRSLDNDKKFKLGRATKEKVRSEEENDDEDEDDDNHVTNDSNPQNRKDEAEESQLELHLNATHQPSFDEIRQLNATAKMYWYAHIYVVPVLQKVFAIAFGILSLVFIWSEIALAFNIHWSIFAIVANEFDVHTLYFYTIYVYIITMCIYVYMKYFLLNNSLNNSIDIAMALEY</sequence>
<dbReference type="Proteomes" id="UP000023152">
    <property type="component" value="Unassembled WGS sequence"/>
</dbReference>
<dbReference type="AlphaFoldDB" id="X6MBN3"/>
<accession>X6MBN3</accession>
<evidence type="ECO:0000256" key="7">
    <source>
        <dbReference type="SAM" id="Phobius"/>
    </source>
</evidence>
<proteinExistence type="inferred from homology"/>
<comment type="similarity">
    <text evidence="2">Belongs to the LIMR family.</text>
</comment>
<dbReference type="InterPro" id="IPR006876">
    <property type="entry name" value="LMBR1-like_membr_prot"/>
</dbReference>
<feature type="signal peptide" evidence="8">
    <location>
        <begin position="1"/>
        <end position="17"/>
    </location>
</feature>
<dbReference type="PANTHER" id="PTHR21355">
    <property type="entry name" value="G-PROTEIN COUPLED RECEPTOR-ASSOCIATED PROTEIN LMBRD2"/>
    <property type="match status" value="1"/>
</dbReference>
<feature type="compositionally biased region" description="Polar residues" evidence="6">
    <location>
        <begin position="208"/>
        <end position="223"/>
    </location>
</feature>
<feature type="compositionally biased region" description="Acidic residues" evidence="6">
    <location>
        <begin position="254"/>
        <end position="264"/>
    </location>
</feature>
<evidence type="ECO:0000313" key="9">
    <source>
        <dbReference type="EMBL" id="ETO11086.1"/>
    </source>
</evidence>
<evidence type="ECO:0000256" key="3">
    <source>
        <dbReference type="ARBA" id="ARBA00022692"/>
    </source>
</evidence>
<feature type="compositionally biased region" description="Basic and acidic residues" evidence="6">
    <location>
        <begin position="231"/>
        <end position="253"/>
    </location>
</feature>
<comment type="subcellular location">
    <subcellularLocation>
        <location evidence="1">Membrane</location>
        <topology evidence="1">Multi-pass membrane protein</topology>
    </subcellularLocation>
</comment>